<reference evidence="7 8" key="1">
    <citation type="journal article" date="2019" name="Nat. Microbiol.">
        <title>Mediterranean grassland soil C-N compound turnover is dependent on rainfall and depth, and is mediated by genomically divergent microorganisms.</title>
        <authorList>
            <person name="Diamond S."/>
            <person name="Andeer P.F."/>
            <person name="Li Z."/>
            <person name="Crits-Christoph A."/>
            <person name="Burstein D."/>
            <person name="Anantharaman K."/>
            <person name="Lane K.R."/>
            <person name="Thomas B.C."/>
            <person name="Pan C."/>
            <person name="Northen T.R."/>
            <person name="Banfield J.F."/>
        </authorList>
    </citation>
    <scope>NUCLEOTIDE SEQUENCE [LARGE SCALE GENOMIC DNA]</scope>
    <source>
        <strain evidence="7">NP_7</strain>
    </source>
</reference>
<dbReference type="InterPro" id="IPR003593">
    <property type="entry name" value="AAA+_ATPase"/>
</dbReference>
<dbReference type="AlphaFoldDB" id="A0A537JKY3"/>
<evidence type="ECO:0000256" key="2">
    <source>
        <dbReference type="ARBA" id="ARBA00022448"/>
    </source>
</evidence>
<gene>
    <name evidence="7" type="ORF">E6H04_01735</name>
</gene>
<evidence type="ECO:0000313" key="8">
    <source>
        <dbReference type="Proteomes" id="UP000320048"/>
    </source>
</evidence>
<evidence type="ECO:0000259" key="6">
    <source>
        <dbReference type="PROSITE" id="PS50893"/>
    </source>
</evidence>
<dbReference type="GO" id="GO:0016887">
    <property type="term" value="F:ATP hydrolysis activity"/>
    <property type="evidence" value="ECO:0007669"/>
    <property type="project" value="InterPro"/>
</dbReference>
<dbReference type="GO" id="GO:0005524">
    <property type="term" value="F:ATP binding"/>
    <property type="evidence" value="ECO:0007669"/>
    <property type="project" value="UniProtKB-KW"/>
</dbReference>
<proteinExistence type="inferred from homology"/>
<evidence type="ECO:0000256" key="3">
    <source>
        <dbReference type="ARBA" id="ARBA00022741"/>
    </source>
</evidence>
<dbReference type="CDD" id="cd03224">
    <property type="entry name" value="ABC_TM1139_LivF_branched"/>
    <property type="match status" value="1"/>
</dbReference>
<sequence>MTPAGLEGVLRAEHLDAGYGSVQVLWDVSLEVRRGEVVALIGPNGAGKSTLLRVVSGLLRPRRGAVTFDGREITRRTPEEIVRLGIAHVPQGRRLFPDLTVAENLMLGAYARADRAQVAGDLDRVLALFPVLRERLALPAIQLSGGEQQMAALGRALMARPRLLLIDEPSLGLGPIVVQALMEVIGDLRRGGTSVLLVEQDVGVALAHADRGYVLETGRITLTDRAEALLGHAAIRAAYLGLAVGDVGRPGSQDR</sequence>
<keyword evidence="4 7" id="KW-0067">ATP-binding</keyword>
<dbReference type="Gene3D" id="3.40.50.300">
    <property type="entry name" value="P-loop containing nucleotide triphosphate hydrolases"/>
    <property type="match status" value="1"/>
</dbReference>
<dbReference type="PROSITE" id="PS00211">
    <property type="entry name" value="ABC_TRANSPORTER_1"/>
    <property type="match status" value="1"/>
</dbReference>
<dbReference type="GO" id="GO:0015807">
    <property type="term" value="P:L-amino acid transport"/>
    <property type="evidence" value="ECO:0007669"/>
    <property type="project" value="TreeGrafter"/>
</dbReference>
<dbReference type="InterPro" id="IPR052156">
    <property type="entry name" value="BCAA_Transport_ATP-bd_LivF"/>
</dbReference>
<comment type="similarity">
    <text evidence="1">Belongs to the ABC transporter superfamily.</text>
</comment>
<dbReference type="GO" id="GO:0015658">
    <property type="term" value="F:branched-chain amino acid transmembrane transporter activity"/>
    <property type="evidence" value="ECO:0007669"/>
    <property type="project" value="TreeGrafter"/>
</dbReference>
<evidence type="ECO:0000256" key="1">
    <source>
        <dbReference type="ARBA" id="ARBA00005417"/>
    </source>
</evidence>
<dbReference type="Pfam" id="PF00005">
    <property type="entry name" value="ABC_tran"/>
    <property type="match status" value="1"/>
</dbReference>
<keyword evidence="5" id="KW-0029">Amino-acid transport</keyword>
<dbReference type="InterPro" id="IPR003439">
    <property type="entry name" value="ABC_transporter-like_ATP-bd"/>
</dbReference>
<dbReference type="PANTHER" id="PTHR43820">
    <property type="entry name" value="HIGH-AFFINITY BRANCHED-CHAIN AMINO ACID TRANSPORT ATP-BINDING PROTEIN LIVF"/>
    <property type="match status" value="1"/>
</dbReference>
<dbReference type="SMART" id="SM00382">
    <property type="entry name" value="AAA"/>
    <property type="match status" value="1"/>
</dbReference>
<comment type="caution">
    <text evidence="7">The sequence shown here is derived from an EMBL/GenBank/DDBJ whole genome shotgun (WGS) entry which is preliminary data.</text>
</comment>
<dbReference type="SUPFAM" id="SSF52540">
    <property type="entry name" value="P-loop containing nucleoside triphosphate hydrolases"/>
    <property type="match status" value="1"/>
</dbReference>
<evidence type="ECO:0000256" key="5">
    <source>
        <dbReference type="ARBA" id="ARBA00022970"/>
    </source>
</evidence>
<dbReference type="EMBL" id="VBAO01000044">
    <property type="protein sequence ID" value="TMI84164.1"/>
    <property type="molecule type" value="Genomic_DNA"/>
</dbReference>
<dbReference type="Proteomes" id="UP000320048">
    <property type="component" value="Unassembled WGS sequence"/>
</dbReference>
<organism evidence="7 8">
    <name type="scientific">Candidatus Segetimicrobium genomatis</name>
    <dbReference type="NCBI Taxonomy" id="2569760"/>
    <lineage>
        <taxon>Bacteria</taxon>
        <taxon>Bacillati</taxon>
        <taxon>Candidatus Sysuimicrobiota</taxon>
        <taxon>Candidatus Sysuimicrobiia</taxon>
        <taxon>Candidatus Sysuimicrobiales</taxon>
        <taxon>Candidatus Segetimicrobiaceae</taxon>
        <taxon>Candidatus Segetimicrobium</taxon>
    </lineage>
</organism>
<dbReference type="InterPro" id="IPR027417">
    <property type="entry name" value="P-loop_NTPase"/>
</dbReference>
<protein>
    <submittedName>
        <fullName evidence="7">ABC transporter ATP-binding protein</fullName>
    </submittedName>
</protein>
<dbReference type="PROSITE" id="PS50893">
    <property type="entry name" value="ABC_TRANSPORTER_2"/>
    <property type="match status" value="1"/>
</dbReference>
<accession>A0A537JKY3</accession>
<keyword evidence="3" id="KW-0547">Nucleotide-binding</keyword>
<evidence type="ECO:0000313" key="7">
    <source>
        <dbReference type="EMBL" id="TMI84164.1"/>
    </source>
</evidence>
<name>A0A537JKY3_9BACT</name>
<keyword evidence="2" id="KW-0813">Transport</keyword>
<feature type="domain" description="ABC transporter" evidence="6">
    <location>
        <begin position="10"/>
        <end position="242"/>
    </location>
</feature>
<evidence type="ECO:0000256" key="4">
    <source>
        <dbReference type="ARBA" id="ARBA00022840"/>
    </source>
</evidence>
<dbReference type="PANTHER" id="PTHR43820:SF4">
    <property type="entry name" value="HIGH-AFFINITY BRANCHED-CHAIN AMINO ACID TRANSPORT ATP-BINDING PROTEIN LIVF"/>
    <property type="match status" value="1"/>
</dbReference>
<dbReference type="InterPro" id="IPR017871">
    <property type="entry name" value="ABC_transporter-like_CS"/>
</dbReference>